<dbReference type="SUPFAM" id="SSF56784">
    <property type="entry name" value="HAD-like"/>
    <property type="match status" value="1"/>
</dbReference>
<dbReference type="NCBIfam" id="TIGR01509">
    <property type="entry name" value="HAD-SF-IA-v3"/>
    <property type="match status" value="1"/>
</dbReference>
<dbReference type="EMBL" id="LQQY01000009">
    <property type="protein sequence ID" value="KZE50772.1"/>
    <property type="molecule type" value="Genomic_DNA"/>
</dbReference>
<protein>
    <submittedName>
        <fullName evidence="1">Uncharacterized protein</fullName>
    </submittedName>
</protein>
<gene>
    <name evidence="1" type="ORF">AV649_15410</name>
</gene>
<dbReference type="Gene3D" id="3.40.50.1000">
    <property type="entry name" value="HAD superfamily/HAD-like"/>
    <property type="match status" value="1"/>
</dbReference>
<dbReference type="NCBIfam" id="TIGR01549">
    <property type="entry name" value="HAD-SF-IA-v1"/>
    <property type="match status" value="1"/>
</dbReference>
<dbReference type="PANTHER" id="PTHR43611">
    <property type="entry name" value="ALPHA-D-GLUCOSE 1-PHOSPHATE PHOSPHATASE"/>
    <property type="match status" value="1"/>
</dbReference>
<dbReference type="AlphaFoldDB" id="A0A0J5T1M0"/>
<accession>A0A0J5T1M0</accession>
<sequence>MERVIFLDAGGVLFDTVKKGDDRVHHILAERGFERQDVQAAIGKAKMLELPFITNWEEEERYFKRYYEVIAEEMGAGELAPELFYFCHYARHCEMFMEVKAVLEKLKAKHYRLAVISNAVPSMDWVFDQLGLRKYFERIILSATVNKVKPSEAIYRYALEEMNVRPEDAVFVDDLIENIQGAERIGMKALHLRRKKQDLWELLKEEGLI</sequence>
<dbReference type="InterPro" id="IPR006439">
    <property type="entry name" value="HAD-SF_hydro_IA"/>
</dbReference>
<dbReference type="Proteomes" id="UP000076510">
    <property type="component" value="Unassembled WGS sequence"/>
</dbReference>
<dbReference type="SFLD" id="SFLDG01129">
    <property type="entry name" value="C1.5:_HAD__Beta-PGM__Phosphata"/>
    <property type="match status" value="1"/>
</dbReference>
<name>A0A0J5T1M0_9BACI</name>
<dbReference type="Pfam" id="PF00702">
    <property type="entry name" value="Hydrolase"/>
    <property type="match status" value="1"/>
</dbReference>
<reference evidence="2" key="1">
    <citation type="submission" date="2016-01" db="EMBL/GenBank/DDBJ databases">
        <title>Whole genome sequencing of Bhargavaea cecembensis T14.</title>
        <authorList>
            <person name="Hong K.W."/>
        </authorList>
    </citation>
    <scope>NUCLEOTIDE SEQUENCE [LARGE SCALE GENOMIC DNA]</scope>
    <source>
        <strain evidence="2">M19</strain>
    </source>
</reference>
<dbReference type="PATRIC" id="fig|189381.10.peg.796"/>
<dbReference type="InterPro" id="IPR036412">
    <property type="entry name" value="HAD-like_sf"/>
</dbReference>
<organism evidence="1 2">
    <name type="scientific">Rossellomorea marisflavi</name>
    <dbReference type="NCBI Taxonomy" id="189381"/>
    <lineage>
        <taxon>Bacteria</taxon>
        <taxon>Bacillati</taxon>
        <taxon>Bacillota</taxon>
        <taxon>Bacilli</taxon>
        <taxon>Bacillales</taxon>
        <taxon>Bacillaceae</taxon>
        <taxon>Rossellomorea</taxon>
    </lineage>
</organism>
<comment type="caution">
    <text evidence="1">The sequence shown here is derived from an EMBL/GenBank/DDBJ whole genome shotgun (WGS) entry which is preliminary data.</text>
</comment>
<evidence type="ECO:0000313" key="1">
    <source>
        <dbReference type="EMBL" id="KZE50772.1"/>
    </source>
</evidence>
<proteinExistence type="predicted"/>
<evidence type="ECO:0000313" key="2">
    <source>
        <dbReference type="Proteomes" id="UP000076510"/>
    </source>
</evidence>
<dbReference type="SFLD" id="SFLDS00003">
    <property type="entry name" value="Haloacid_Dehalogenase"/>
    <property type="match status" value="1"/>
</dbReference>
<dbReference type="PANTHER" id="PTHR43611:SF3">
    <property type="entry name" value="FLAVIN MONONUCLEOTIDE HYDROLASE 1, CHLOROPLATIC"/>
    <property type="match status" value="1"/>
</dbReference>
<dbReference type="InterPro" id="IPR023214">
    <property type="entry name" value="HAD_sf"/>
</dbReference>
<dbReference type="RefSeq" id="WP_048005233.1">
    <property type="nucleotide sequence ID" value="NZ_CP047095.1"/>
</dbReference>
<dbReference type="OrthoDB" id="9131041at2"/>
<dbReference type="PRINTS" id="PR00413">
    <property type="entry name" value="HADHALOGNASE"/>
</dbReference>